<dbReference type="OrthoDB" id="9800863at2"/>
<evidence type="ECO:0000256" key="8">
    <source>
        <dbReference type="ARBA" id="ARBA00023235"/>
    </source>
</evidence>
<dbReference type="RefSeq" id="WP_119305580.1">
    <property type="nucleotide sequence ID" value="NZ_AP014608.1"/>
</dbReference>
<keyword evidence="6 9" id="KW-0324">Glycolysis</keyword>
<feature type="binding site" evidence="9 12">
    <location>
        <begin position="258"/>
        <end position="261"/>
    </location>
    <ligand>
        <name>substrate</name>
    </ligand>
</feature>
<evidence type="ECO:0000256" key="6">
    <source>
        <dbReference type="ARBA" id="ARBA00023152"/>
    </source>
</evidence>
<feature type="domain" description="BPG-independent PGAM N-terminal" evidence="15">
    <location>
        <begin position="82"/>
        <end position="293"/>
    </location>
</feature>
<feature type="binding site" evidence="9 13">
    <location>
        <position position="10"/>
    </location>
    <ligand>
        <name>Mn(2+)</name>
        <dbReference type="ChEBI" id="CHEBI:29035"/>
        <label>2</label>
    </ligand>
</feature>
<evidence type="ECO:0000313" key="17">
    <source>
        <dbReference type="Proteomes" id="UP000263619"/>
    </source>
</evidence>
<feature type="binding site" evidence="9 12">
    <location>
        <begin position="151"/>
        <end position="152"/>
    </location>
    <ligand>
        <name>substrate</name>
    </ligand>
</feature>
<feature type="binding site" evidence="9 13">
    <location>
        <position position="62"/>
    </location>
    <ligand>
        <name>Mn(2+)</name>
        <dbReference type="ChEBI" id="CHEBI:29035"/>
        <label>2</label>
    </ligand>
</feature>
<evidence type="ECO:0000259" key="15">
    <source>
        <dbReference type="Pfam" id="PF06415"/>
    </source>
</evidence>
<evidence type="ECO:0000256" key="1">
    <source>
        <dbReference type="ARBA" id="ARBA00000370"/>
    </source>
</evidence>
<evidence type="ECO:0000256" key="13">
    <source>
        <dbReference type="PIRSR" id="PIRSR001492-3"/>
    </source>
</evidence>
<feature type="binding site" evidence="9 12">
    <location>
        <position position="121"/>
    </location>
    <ligand>
        <name>substrate</name>
    </ligand>
</feature>
<feature type="binding site" evidence="9 12">
    <location>
        <position position="182"/>
    </location>
    <ligand>
        <name>substrate</name>
    </ligand>
</feature>
<evidence type="ECO:0000256" key="4">
    <source>
        <dbReference type="ARBA" id="ARBA00008819"/>
    </source>
</evidence>
<dbReference type="GO" id="GO:0004619">
    <property type="term" value="F:phosphoglycerate mutase activity"/>
    <property type="evidence" value="ECO:0007669"/>
    <property type="project" value="UniProtKB-UniRule"/>
</dbReference>
<dbReference type="EC" id="5.4.2.12" evidence="9 10"/>
<dbReference type="FunFam" id="3.40.1450.10:FF:000002">
    <property type="entry name" value="2,3-bisphosphoglycerate-independent phosphoglycerate mutase"/>
    <property type="match status" value="1"/>
</dbReference>
<comment type="cofactor">
    <cofactor evidence="9">
        <name>Mn(2+)</name>
        <dbReference type="ChEBI" id="CHEBI:29035"/>
    </cofactor>
    <text evidence="9">Binds 2 manganese ions per subunit.</text>
</comment>
<evidence type="ECO:0000256" key="5">
    <source>
        <dbReference type="ARBA" id="ARBA00022723"/>
    </source>
</evidence>
<dbReference type="CDD" id="cd16010">
    <property type="entry name" value="iPGM"/>
    <property type="match status" value="1"/>
</dbReference>
<feature type="binding site" evidence="9 13">
    <location>
        <position position="458"/>
    </location>
    <ligand>
        <name>Mn(2+)</name>
        <dbReference type="ChEBI" id="CHEBI:29035"/>
        <label>1</label>
    </ligand>
</feature>
<dbReference type="InterPro" id="IPR005995">
    <property type="entry name" value="Pgm_bpd_ind"/>
</dbReference>
<dbReference type="AlphaFoldDB" id="A0A224ABR6"/>
<dbReference type="GO" id="GO:0006007">
    <property type="term" value="P:glucose catabolic process"/>
    <property type="evidence" value="ECO:0007669"/>
    <property type="project" value="InterPro"/>
</dbReference>
<dbReference type="SUPFAM" id="SSF53649">
    <property type="entry name" value="Alkaline phosphatase-like"/>
    <property type="match status" value="1"/>
</dbReference>
<dbReference type="UniPathway" id="UPA00109">
    <property type="reaction ID" value="UER00186"/>
</dbReference>
<dbReference type="InterPro" id="IPR036646">
    <property type="entry name" value="PGAM_B_sf"/>
</dbReference>
<comment type="function">
    <text evidence="2 9">Catalyzes the interconversion of 2-phosphoglycerate and 3-phosphoglycerate.</text>
</comment>
<keyword evidence="5 9" id="KW-0479">Metal-binding</keyword>
<feature type="binding site" evidence="9 13">
    <location>
        <position position="440"/>
    </location>
    <ligand>
        <name>Mn(2+)</name>
        <dbReference type="ChEBI" id="CHEBI:29035"/>
        <label>2</label>
    </ligand>
</feature>
<feature type="domain" description="Metalloenzyme" evidence="14">
    <location>
        <begin position="2"/>
        <end position="498"/>
    </location>
</feature>
<reference evidence="16 17" key="1">
    <citation type="submission" date="2014-06" db="EMBL/GenBank/DDBJ databases">
        <title>Genome sequence of the intracellular symbiont Blattabacterium cuenoti, strain STAT from the wood feeding cockroach Salganea taiwanensis taiwanensis.</title>
        <authorList>
            <person name="Kinjo Y."/>
            <person name="Ohkuma M."/>
            <person name="Tokuda G."/>
        </authorList>
    </citation>
    <scope>NUCLEOTIDE SEQUENCE [LARGE SCALE GENOMIC DNA]</scope>
    <source>
        <strain evidence="16 17">STAT</strain>
    </source>
</reference>
<feature type="binding site" evidence="9 13">
    <location>
        <position position="403"/>
    </location>
    <ligand>
        <name>Mn(2+)</name>
        <dbReference type="ChEBI" id="CHEBI:29035"/>
        <label>1</label>
    </ligand>
</feature>
<evidence type="ECO:0000256" key="9">
    <source>
        <dbReference type="HAMAP-Rule" id="MF_01038"/>
    </source>
</evidence>
<evidence type="ECO:0000256" key="11">
    <source>
        <dbReference type="PIRSR" id="PIRSR001492-1"/>
    </source>
</evidence>
<evidence type="ECO:0000256" key="7">
    <source>
        <dbReference type="ARBA" id="ARBA00023211"/>
    </source>
</evidence>
<dbReference type="GO" id="GO:0005829">
    <property type="term" value="C:cytosol"/>
    <property type="evidence" value="ECO:0007669"/>
    <property type="project" value="TreeGrafter"/>
</dbReference>
<evidence type="ECO:0000259" key="14">
    <source>
        <dbReference type="Pfam" id="PF01676"/>
    </source>
</evidence>
<proteinExistence type="inferred from homology"/>
<organism evidence="16 17">
    <name type="scientific">Blattabacterium cuenoti STAT</name>
    <dbReference type="NCBI Taxonomy" id="1457030"/>
    <lineage>
        <taxon>Bacteria</taxon>
        <taxon>Pseudomonadati</taxon>
        <taxon>Bacteroidota</taxon>
        <taxon>Flavobacteriia</taxon>
        <taxon>Flavobacteriales</taxon>
        <taxon>Blattabacteriaceae</taxon>
        <taxon>Blattabacterium</taxon>
    </lineage>
</organism>
<dbReference type="SUPFAM" id="SSF64158">
    <property type="entry name" value="2,3-Bisphosphoglycerate-independent phosphoglycerate mutase, substrate-binding domain"/>
    <property type="match status" value="1"/>
</dbReference>
<feature type="binding site" evidence="9 13">
    <location>
        <position position="399"/>
    </location>
    <ligand>
        <name>Mn(2+)</name>
        <dbReference type="ChEBI" id="CHEBI:29035"/>
        <label>1</label>
    </ligand>
</feature>
<name>A0A224ABR6_9FLAO</name>
<keyword evidence="7 9" id="KW-0464">Manganese</keyword>
<sequence>MKKLILIILDGWGVSLYKNYYSSAIEQAFTPFIDYCSKKFPYSKLKASGSHVGLPKKQVGNSEVGHINLGAGRKLVQSLETINVSIKNNFFFKKISIFFDEISFSQKRIHFIGLLSDGGVHSHMNHLFYLLKIAHKKNIKNVFIHVFTDGRDSSPKKSIFYIKKLLEVTEKYVGKLSSVIGRYYSMDRNYKWERTKKSYDAMVHSKGIYTKNIISSINEFYNNGITDEFLLPLIIVDEKEIPVSKIKNGDVVFCFNFRPDRSRQITELLTGNNTFFPKMKKLNLSYYITMTCFNPKYKGIHVLFEKECLSNTLGEVLEKEGKQQIRIAETEKYPHVTFFFSGGRETPFHKEIRILCESPEVSTYDLKPEMSAENIVKKIIPELKRKQSDFICLNFANPDMVGHTGKMKETIKACEFVDKCVKECSEEAIKNLYKVVIVGDHGNADYMINSDGTPHTAHTRALVPFILLDRNIKKHDLILKKQGNLSDVAPTILQLMELPIPKIMDGTPMIIKNYKK</sequence>
<feature type="binding site" evidence="9 13">
    <location>
        <position position="441"/>
    </location>
    <ligand>
        <name>Mn(2+)</name>
        <dbReference type="ChEBI" id="CHEBI:29035"/>
        <label>2</label>
    </ligand>
</feature>
<comment type="subunit">
    <text evidence="9">Monomer.</text>
</comment>
<dbReference type="NCBIfam" id="TIGR01307">
    <property type="entry name" value="pgm_bpd_ind"/>
    <property type="match status" value="1"/>
</dbReference>
<dbReference type="Gene3D" id="3.40.1450.10">
    <property type="entry name" value="BPG-independent phosphoglycerate mutase, domain B"/>
    <property type="match status" value="1"/>
</dbReference>
<feature type="binding site" evidence="9 12">
    <location>
        <position position="188"/>
    </location>
    <ligand>
        <name>substrate</name>
    </ligand>
</feature>
<feature type="active site" description="Phosphoserine intermediate" evidence="9 11">
    <location>
        <position position="62"/>
    </location>
</feature>
<keyword evidence="8 9" id="KW-0413">Isomerase</keyword>
<feature type="binding site" evidence="9 12">
    <location>
        <position position="332"/>
    </location>
    <ligand>
        <name>substrate</name>
    </ligand>
</feature>
<dbReference type="Pfam" id="PF06415">
    <property type="entry name" value="iPGM_N"/>
    <property type="match status" value="1"/>
</dbReference>
<comment type="catalytic activity">
    <reaction evidence="1 9">
        <text>(2R)-2-phosphoglycerate = (2R)-3-phosphoglycerate</text>
        <dbReference type="Rhea" id="RHEA:15901"/>
        <dbReference type="ChEBI" id="CHEBI:58272"/>
        <dbReference type="ChEBI" id="CHEBI:58289"/>
        <dbReference type="EC" id="5.4.2.12"/>
    </reaction>
</comment>
<dbReference type="PANTHER" id="PTHR31637:SF0">
    <property type="entry name" value="2,3-BISPHOSPHOGLYCERATE-INDEPENDENT PHOSPHOGLYCERATE MUTASE"/>
    <property type="match status" value="1"/>
</dbReference>
<comment type="pathway">
    <text evidence="3 9">Carbohydrate degradation; glycolysis; pyruvate from D-glyceraldehyde 3-phosphate: step 3/5.</text>
</comment>
<comment type="similarity">
    <text evidence="4 9">Belongs to the BPG-independent phosphoglycerate mutase family.</text>
</comment>
<keyword evidence="17" id="KW-1185">Reference proteome</keyword>
<dbReference type="PANTHER" id="PTHR31637">
    <property type="entry name" value="2,3-BISPHOSPHOGLYCERATE-INDEPENDENT PHOSPHOGLYCERATE MUTASE"/>
    <property type="match status" value="1"/>
</dbReference>
<dbReference type="GO" id="GO:0006096">
    <property type="term" value="P:glycolytic process"/>
    <property type="evidence" value="ECO:0007669"/>
    <property type="project" value="UniProtKB-UniRule"/>
</dbReference>
<gene>
    <name evidence="16" type="primary">gpmM</name>
    <name evidence="9" type="synonym">gpmI</name>
    <name evidence="16" type="ORF">STAT_408</name>
</gene>
<dbReference type="InterPro" id="IPR011258">
    <property type="entry name" value="BPG-indep_PGM_N"/>
</dbReference>
<accession>A0A224ABR6</accession>
<evidence type="ECO:0000313" key="16">
    <source>
        <dbReference type="EMBL" id="BBA17326.1"/>
    </source>
</evidence>
<evidence type="ECO:0000256" key="3">
    <source>
        <dbReference type="ARBA" id="ARBA00004798"/>
    </source>
</evidence>
<dbReference type="PIRSF" id="PIRSF001492">
    <property type="entry name" value="IPGAM"/>
    <property type="match status" value="1"/>
</dbReference>
<evidence type="ECO:0000256" key="12">
    <source>
        <dbReference type="PIRSR" id="PIRSR001492-2"/>
    </source>
</evidence>
<dbReference type="Proteomes" id="UP000263619">
    <property type="component" value="Chromosome"/>
</dbReference>
<dbReference type="InterPro" id="IPR006124">
    <property type="entry name" value="Metalloenzyme"/>
</dbReference>
<dbReference type="Pfam" id="PF01676">
    <property type="entry name" value="Metalloenzyme"/>
    <property type="match status" value="1"/>
</dbReference>
<protein>
    <recommendedName>
        <fullName evidence="9 10">2,3-bisphosphoglycerate-independent phosphoglycerate mutase</fullName>
        <shortName evidence="9">BPG-independent PGAM</shortName>
        <shortName evidence="9">Phosphoglyceromutase</shortName>
        <shortName evidence="9">iPGM</shortName>
        <ecNumber evidence="9 10">5.4.2.12</ecNumber>
    </recommendedName>
</protein>
<dbReference type="InterPro" id="IPR017850">
    <property type="entry name" value="Alkaline_phosphatase_core_sf"/>
</dbReference>
<evidence type="ECO:0000256" key="10">
    <source>
        <dbReference type="NCBIfam" id="TIGR01307"/>
    </source>
</evidence>
<dbReference type="HAMAP" id="MF_01038">
    <property type="entry name" value="GpmI"/>
    <property type="match status" value="1"/>
</dbReference>
<dbReference type="EMBL" id="AP014608">
    <property type="protein sequence ID" value="BBA17326.1"/>
    <property type="molecule type" value="Genomic_DNA"/>
</dbReference>
<evidence type="ECO:0000256" key="2">
    <source>
        <dbReference type="ARBA" id="ARBA00002315"/>
    </source>
</evidence>
<dbReference type="Gene3D" id="3.40.720.10">
    <property type="entry name" value="Alkaline Phosphatase, subunit A"/>
    <property type="match status" value="1"/>
</dbReference>
<dbReference type="GO" id="GO:0030145">
    <property type="term" value="F:manganese ion binding"/>
    <property type="evidence" value="ECO:0007669"/>
    <property type="project" value="UniProtKB-UniRule"/>
</dbReference>